<feature type="transmembrane region" description="Helical" evidence="1">
    <location>
        <begin position="171"/>
        <end position="193"/>
    </location>
</feature>
<reference evidence="2 3" key="1">
    <citation type="submission" date="2019-02" db="EMBL/GenBank/DDBJ databases">
        <title>Paenibacillus sp. nov., isolated from surface-sterilized tissue of Thalictrum simplex L.</title>
        <authorList>
            <person name="Tuo L."/>
        </authorList>
    </citation>
    <scope>NUCLEOTIDE SEQUENCE [LARGE SCALE GENOMIC DNA]</scope>
    <source>
        <strain evidence="2 3">N2SHLJ1</strain>
    </source>
</reference>
<keyword evidence="1" id="KW-0812">Transmembrane</keyword>
<feature type="transmembrane region" description="Helical" evidence="1">
    <location>
        <begin position="94"/>
        <end position="114"/>
    </location>
</feature>
<name>A0A4Q9DE67_9BACL</name>
<feature type="transmembrane region" description="Helical" evidence="1">
    <location>
        <begin position="20"/>
        <end position="44"/>
    </location>
</feature>
<feature type="transmembrane region" description="Helical" evidence="1">
    <location>
        <begin position="126"/>
        <end position="150"/>
    </location>
</feature>
<dbReference type="InterPro" id="IPR038750">
    <property type="entry name" value="YczE/YyaS-like"/>
</dbReference>
<dbReference type="OrthoDB" id="87655at2"/>
<dbReference type="EMBL" id="SIRE01000048">
    <property type="protein sequence ID" value="TBL68276.1"/>
    <property type="molecule type" value="Genomic_DNA"/>
</dbReference>
<dbReference type="PANTHER" id="PTHR40078:SF1">
    <property type="entry name" value="INTEGRAL MEMBRANE PROTEIN"/>
    <property type="match status" value="1"/>
</dbReference>
<feature type="transmembrane region" description="Helical" evidence="1">
    <location>
        <begin position="64"/>
        <end position="82"/>
    </location>
</feature>
<keyword evidence="3" id="KW-1185">Reference proteome</keyword>
<dbReference type="RefSeq" id="WP_131018918.1">
    <property type="nucleotide sequence ID" value="NZ_SIRE01000048.1"/>
</dbReference>
<organism evidence="2 3">
    <name type="scientific">Paenibacillus thalictri</name>
    <dbReference type="NCBI Taxonomy" id="2527873"/>
    <lineage>
        <taxon>Bacteria</taxon>
        <taxon>Bacillati</taxon>
        <taxon>Bacillota</taxon>
        <taxon>Bacilli</taxon>
        <taxon>Bacillales</taxon>
        <taxon>Paenibacillaceae</taxon>
        <taxon>Paenibacillus</taxon>
    </lineage>
</organism>
<accession>A0A4Q9DE67</accession>
<comment type="caution">
    <text evidence="2">The sequence shown here is derived from an EMBL/GenBank/DDBJ whole genome shotgun (WGS) entry which is preliminary data.</text>
</comment>
<feature type="transmembrane region" description="Helical" evidence="1">
    <location>
        <begin position="199"/>
        <end position="216"/>
    </location>
</feature>
<evidence type="ECO:0000313" key="3">
    <source>
        <dbReference type="Proteomes" id="UP000293142"/>
    </source>
</evidence>
<gene>
    <name evidence="2" type="ORF">EYB31_38460</name>
</gene>
<evidence type="ECO:0000313" key="2">
    <source>
        <dbReference type="EMBL" id="TBL68276.1"/>
    </source>
</evidence>
<dbReference type="Proteomes" id="UP000293142">
    <property type="component" value="Unassembled WGS sequence"/>
</dbReference>
<evidence type="ECO:0008006" key="4">
    <source>
        <dbReference type="Google" id="ProtNLM"/>
    </source>
</evidence>
<evidence type="ECO:0000256" key="1">
    <source>
        <dbReference type="SAM" id="Phobius"/>
    </source>
</evidence>
<dbReference type="PANTHER" id="PTHR40078">
    <property type="entry name" value="INTEGRAL MEMBRANE PROTEIN-RELATED"/>
    <property type="match status" value="1"/>
</dbReference>
<keyword evidence="1" id="KW-1133">Transmembrane helix</keyword>
<keyword evidence="1" id="KW-0472">Membrane</keyword>
<proteinExistence type="predicted"/>
<sequence>MEKANNIAEMQSSSSLTKRWIMYLIGIYILTIGVSLAIRAGIGISPQSSLTRVMTVVYPQLTQGTYNFILELIMLFLTYVVMPKDFKLKNFMSLIPSFALAVCLDLNLQMTSFIQLEMYYQKLLLLAFGDAALAFGLFLMIRANLILMPIDMFVHTVVKKVQRKWGNVKTIFDCSLLVISACIGLIFLNKIMFIREGTVLNAIFVGQYLILYSFLFKKFSARSAAPEAQSPNILKD</sequence>
<dbReference type="AlphaFoldDB" id="A0A4Q9DE67"/>
<dbReference type="Pfam" id="PF19700">
    <property type="entry name" value="DUF6198"/>
    <property type="match status" value="1"/>
</dbReference>
<protein>
    <recommendedName>
        <fullName evidence="4">Membrane protein YczE</fullName>
    </recommendedName>
</protein>